<dbReference type="Gene3D" id="3.40.50.2000">
    <property type="entry name" value="Glycogen Phosphorylase B"/>
    <property type="match status" value="2"/>
</dbReference>
<proteinExistence type="predicted"/>
<dbReference type="EMBL" id="JBHSGS010000018">
    <property type="protein sequence ID" value="MFC4718870.1"/>
    <property type="molecule type" value="Genomic_DNA"/>
</dbReference>
<dbReference type="GO" id="GO:0016757">
    <property type="term" value="F:glycosyltransferase activity"/>
    <property type="evidence" value="ECO:0007669"/>
    <property type="project" value="UniProtKB-KW"/>
</dbReference>
<evidence type="ECO:0000313" key="3">
    <source>
        <dbReference type="Proteomes" id="UP001595969"/>
    </source>
</evidence>
<keyword evidence="3" id="KW-1185">Reference proteome</keyword>
<dbReference type="SUPFAM" id="SSF53756">
    <property type="entry name" value="UDP-Glycosyltransferase/glycogen phosphorylase"/>
    <property type="match status" value="1"/>
</dbReference>
<evidence type="ECO:0000313" key="2">
    <source>
        <dbReference type="EMBL" id="MFC4718870.1"/>
    </source>
</evidence>
<reference evidence="3" key="1">
    <citation type="journal article" date="2019" name="Int. J. Syst. Evol. Microbiol.">
        <title>The Global Catalogue of Microorganisms (GCM) 10K type strain sequencing project: providing services to taxonomists for standard genome sequencing and annotation.</title>
        <authorList>
            <consortium name="The Broad Institute Genomics Platform"/>
            <consortium name="The Broad Institute Genome Sequencing Center for Infectious Disease"/>
            <person name="Wu L."/>
            <person name="Ma J."/>
        </authorList>
    </citation>
    <scope>NUCLEOTIDE SEQUENCE [LARGE SCALE GENOMIC DNA]</scope>
    <source>
        <strain evidence="3">CGMCC 1.19032</strain>
    </source>
</reference>
<dbReference type="Pfam" id="PF00534">
    <property type="entry name" value="Glycos_transf_1"/>
    <property type="match status" value="1"/>
</dbReference>
<evidence type="ECO:0000259" key="1">
    <source>
        <dbReference type="Pfam" id="PF00534"/>
    </source>
</evidence>
<dbReference type="RefSeq" id="WP_204654145.1">
    <property type="nucleotide sequence ID" value="NZ_JAFBFD010000020.1"/>
</dbReference>
<dbReference type="InterPro" id="IPR001296">
    <property type="entry name" value="Glyco_trans_1"/>
</dbReference>
<comment type="caution">
    <text evidence="2">The sequence shown here is derived from an EMBL/GenBank/DDBJ whole genome shotgun (WGS) entry which is preliminary data.</text>
</comment>
<organism evidence="2 3">
    <name type="scientific">Enterococcus lemanii</name>
    <dbReference type="NCBI Taxonomy" id="1159752"/>
    <lineage>
        <taxon>Bacteria</taxon>
        <taxon>Bacillati</taxon>
        <taxon>Bacillota</taxon>
        <taxon>Bacilli</taxon>
        <taxon>Lactobacillales</taxon>
        <taxon>Enterococcaceae</taxon>
        <taxon>Enterococcus</taxon>
    </lineage>
</organism>
<dbReference type="Proteomes" id="UP001595969">
    <property type="component" value="Unassembled WGS sequence"/>
</dbReference>
<sequence>MNYYRNSINDNISYSFVGDKKIAEGIKKEFDAREAKYYIAKNRKKNFLNYIYMLIRLSKKEKYDIVHVHGNSATMLIDIFPFIFSKTKIIIHVHNTKNDYPLFNKIFKLFLSSLVDARLSASSCAGEKLYGPLDFTVIKNGISIDNFEFNAIIRDQYRREFNISNSDIVYINVGALSEQKNQEILLESFKELEIRNNGVSRYLLIVGDGNKREHLLELKDNLGLKNVLFLGIRDDVSQLLNVADFLVMPSKWEAFPVISIEAQANGVRQIVSQAFTKETDLLGNSIFVKDYSTKEWSNAMLGAQATTDRHEAFKLVKEKGYSIKDCVKELENIYLKAFEGKLKSD</sequence>
<name>A0ABV9MTJ6_9ENTE</name>
<keyword evidence="2" id="KW-0328">Glycosyltransferase</keyword>
<keyword evidence="2" id="KW-0808">Transferase</keyword>
<feature type="domain" description="Glycosyl transferase family 1" evidence="1">
    <location>
        <begin position="154"/>
        <end position="276"/>
    </location>
</feature>
<dbReference type="EC" id="2.4.-.-" evidence="2"/>
<accession>A0ABV9MTJ6</accession>
<dbReference type="PANTHER" id="PTHR12526">
    <property type="entry name" value="GLYCOSYLTRANSFERASE"/>
    <property type="match status" value="1"/>
</dbReference>
<gene>
    <name evidence="2" type="ORF">ACFO5I_03820</name>
</gene>
<protein>
    <submittedName>
        <fullName evidence="2">Glycosyltransferase</fullName>
        <ecNumber evidence="2">2.4.-.-</ecNumber>
    </submittedName>
</protein>